<keyword evidence="2" id="KW-1185">Reference proteome</keyword>
<dbReference type="RefSeq" id="WP_202000475.1">
    <property type="nucleotide sequence ID" value="NZ_JAERSF010000002.1"/>
</dbReference>
<gene>
    <name evidence="1" type="ORF">JI750_08825</name>
</gene>
<evidence type="ECO:0000313" key="2">
    <source>
        <dbReference type="Proteomes" id="UP000603728"/>
    </source>
</evidence>
<comment type="caution">
    <text evidence="1">The sequence shown here is derived from an EMBL/GenBank/DDBJ whole genome shotgun (WGS) entry which is preliminary data.</text>
</comment>
<organism evidence="1 2">
    <name type="scientific">Flavobacterium tagetis</name>
    <dbReference type="NCBI Taxonomy" id="2801336"/>
    <lineage>
        <taxon>Bacteria</taxon>
        <taxon>Pseudomonadati</taxon>
        <taxon>Bacteroidota</taxon>
        <taxon>Flavobacteriia</taxon>
        <taxon>Flavobacteriales</taxon>
        <taxon>Flavobacteriaceae</taxon>
        <taxon>Flavobacterium</taxon>
    </lineage>
</organism>
<evidence type="ECO:0000313" key="1">
    <source>
        <dbReference type="EMBL" id="MBL0736983.1"/>
    </source>
</evidence>
<sequence length="432" mass="48138">MLLVCVLLITNCASEDNSSNLNIQPTGEAKNWFNDHKSEYNTSILQHISKLQWENAIVSNGKDGEVIEVPFTLKENLSTSDENGTLYNDHHRLMFIKNEPNNFKMYYVQIFTESESANISDKNYSYYSVKDNFNGQIFIQDLSTNKSSAFKFKNDQKVQPSLTAKWREENLDCTFLGWWNGDGSFTPIKLLYCDGGGFDDGEPHPQYGGGGGAGTTNPSETTIIIITDPSFSNNPCLASVFAKLGGSATFQKYLSNFDGNFSVANLKLSASSTMSNGVNAETSPPSNYLIDISFNLNNLNRPGLDVARTFMHEMIHAEMFRKLLSLSSVNGEIDVTKLNQMLTQHNYPGLYDYYTRYGVNGMQHEQMAAHYIDTIISFLKGYDSGLTQSQYEAIAWAGLKGTASWNALTEAKKQSITSTYNSWLSTGSTQCN</sequence>
<proteinExistence type="predicted"/>
<dbReference type="EMBL" id="JAERSF010000002">
    <property type="protein sequence ID" value="MBL0736983.1"/>
    <property type="molecule type" value="Genomic_DNA"/>
</dbReference>
<dbReference type="Proteomes" id="UP000603728">
    <property type="component" value="Unassembled WGS sequence"/>
</dbReference>
<accession>A0ABS1KBW9</accession>
<reference evidence="1 2" key="1">
    <citation type="submission" date="2021-01" db="EMBL/GenBank/DDBJ databases">
        <title>Genome seq and assembly of Flavobacterium sp. GN10.</title>
        <authorList>
            <person name="Chhetri G."/>
        </authorList>
    </citation>
    <scope>NUCLEOTIDE SEQUENCE [LARGE SCALE GENOMIC DNA]</scope>
    <source>
        <strain evidence="1 2">GN10</strain>
    </source>
</reference>
<name>A0ABS1KBW9_9FLAO</name>
<protein>
    <submittedName>
        <fullName evidence="1">Uncharacterized protein</fullName>
    </submittedName>
</protein>